<reference evidence="13 14" key="1">
    <citation type="submission" date="2018-01" db="EMBL/GenBank/DDBJ databases">
        <title>The draft genome sequence of Halioglobus japonicus S1-36.</title>
        <authorList>
            <person name="Du Z.-J."/>
            <person name="Shi M.-J."/>
        </authorList>
    </citation>
    <scope>NUCLEOTIDE SEQUENCE [LARGE SCALE GENOMIC DNA]</scope>
    <source>
        <strain evidence="13 14">S1-36</strain>
    </source>
</reference>
<dbReference type="RefSeq" id="WP_084198126.1">
    <property type="nucleotide sequence ID" value="NZ_BMYL01000007.1"/>
</dbReference>
<dbReference type="PROSITE" id="PS51464">
    <property type="entry name" value="SIS"/>
    <property type="match status" value="2"/>
</dbReference>
<dbReference type="InterPro" id="IPR001347">
    <property type="entry name" value="SIS_dom"/>
</dbReference>
<dbReference type="Pfam" id="PF01380">
    <property type="entry name" value="SIS"/>
    <property type="match status" value="2"/>
</dbReference>
<dbReference type="GO" id="GO:0004360">
    <property type="term" value="F:glutamine-fructose-6-phosphate transaminase (isomerizing) activity"/>
    <property type="evidence" value="ECO:0007669"/>
    <property type="project" value="UniProtKB-UniRule"/>
</dbReference>
<dbReference type="HAMAP" id="MF_00164">
    <property type="entry name" value="GlmS"/>
    <property type="match status" value="1"/>
</dbReference>
<gene>
    <name evidence="10 13" type="primary">glmS</name>
    <name evidence="13" type="ORF">C0029_11710</name>
</gene>
<dbReference type="GO" id="GO:0097367">
    <property type="term" value="F:carbohydrate derivative binding"/>
    <property type="evidence" value="ECO:0007669"/>
    <property type="project" value="InterPro"/>
</dbReference>
<evidence type="ECO:0000313" key="13">
    <source>
        <dbReference type="EMBL" id="PLW85299.1"/>
    </source>
</evidence>
<evidence type="ECO:0000256" key="7">
    <source>
        <dbReference type="ARBA" id="ARBA00022679"/>
    </source>
</evidence>
<dbReference type="FunFam" id="3.60.20.10:FF:000006">
    <property type="entry name" value="Glutamine--fructose-6-phosphate aminotransferase [isomerizing]"/>
    <property type="match status" value="1"/>
</dbReference>
<feature type="active site" description="For Fru-6P isomerization activity" evidence="10">
    <location>
        <position position="604"/>
    </location>
</feature>
<keyword evidence="9" id="KW-0315">Glutamine amidotransferase</keyword>
<dbReference type="Pfam" id="PF13522">
    <property type="entry name" value="GATase_6"/>
    <property type="match status" value="1"/>
</dbReference>
<dbReference type="GO" id="GO:0046349">
    <property type="term" value="P:amino sugar biosynthetic process"/>
    <property type="evidence" value="ECO:0007669"/>
    <property type="project" value="UniProtKB-ARBA"/>
</dbReference>
<proteinExistence type="inferred from homology"/>
<keyword evidence="8" id="KW-0677">Repeat</keyword>
<dbReference type="CDD" id="cd05009">
    <property type="entry name" value="SIS_GlmS_GlmD_2"/>
    <property type="match status" value="1"/>
</dbReference>
<dbReference type="EMBL" id="PKUR01000003">
    <property type="protein sequence ID" value="PLW85299.1"/>
    <property type="molecule type" value="Genomic_DNA"/>
</dbReference>
<evidence type="ECO:0000256" key="10">
    <source>
        <dbReference type="HAMAP-Rule" id="MF_00164"/>
    </source>
</evidence>
<dbReference type="NCBIfam" id="TIGR01135">
    <property type="entry name" value="glmS"/>
    <property type="match status" value="1"/>
</dbReference>
<dbReference type="PROSITE" id="PS51278">
    <property type="entry name" value="GATASE_TYPE_2"/>
    <property type="match status" value="1"/>
</dbReference>
<dbReference type="GO" id="GO:0006487">
    <property type="term" value="P:protein N-linked glycosylation"/>
    <property type="evidence" value="ECO:0007669"/>
    <property type="project" value="TreeGrafter"/>
</dbReference>
<dbReference type="FunFam" id="3.40.50.10490:FF:000002">
    <property type="entry name" value="Glutamine--fructose-6-phosphate aminotransferase [isomerizing]"/>
    <property type="match status" value="1"/>
</dbReference>
<evidence type="ECO:0000256" key="6">
    <source>
        <dbReference type="ARBA" id="ARBA00022576"/>
    </source>
</evidence>
<dbReference type="CDD" id="cd00714">
    <property type="entry name" value="GFAT"/>
    <property type="match status" value="1"/>
</dbReference>
<organism evidence="13 14">
    <name type="scientific">Halioglobus japonicus</name>
    <dbReference type="NCBI Taxonomy" id="930805"/>
    <lineage>
        <taxon>Bacteria</taxon>
        <taxon>Pseudomonadati</taxon>
        <taxon>Pseudomonadota</taxon>
        <taxon>Gammaproteobacteria</taxon>
        <taxon>Cellvibrionales</taxon>
        <taxon>Halieaceae</taxon>
        <taxon>Halioglobus</taxon>
    </lineage>
</organism>
<dbReference type="SUPFAM" id="SSF56235">
    <property type="entry name" value="N-terminal nucleophile aminohydrolases (Ntn hydrolases)"/>
    <property type="match status" value="1"/>
</dbReference>
<dbReference type="InterPro" id="IPR029055">
    <property type="entry name" value="Ntn_hydrolases_N"/>
</dbReference>
<dbReference type="KEGG" id="hja:BST95_03140"/>
<comment type="subcellular location">
    <subcellularLocation>
        <location evidence="2 10">Cytoplasm</location>
    </subcellularLocation>
</comment>
<keyword evidence="14" id="KW-1185">Reference proteome</keyword>
<evidence type="ECO:0000313" key="14">
    <source>
        <dbReference type="Proteomes" id="UP000235162"/>
    </source>
</evidence>
<dbReference type="InterPro" id="IPR047084">
    <property type="entry name" value="GFAT_N"/>
</dbReference>
<dbReference type="Proteomes" id="UP000235162">
    <property type="component" value="Unassembled WGS sequence"/>
</dbReference>
<evidence type="ECO:0000256" key="5">
    <source>
        <dbReference type="ARBA" id="ARBA00022490"/>
    </source>
</evidence>
<name>A0AAP8MCV0_9GAMM</name>
<dbReference type="Gene3D" id="3.60.20.10">
    <property type="entry name" value="Glutamine Phosphoribosylpyrophosphate, subunit 1, domain 1"/>
    <property type="match status" value="1"/>
</dbReference>
<keyword evidence="6 10" id="KW-0032">Aminotransferase</keyword>
<feature type="initiator methionine" description="Removed" evidence="10">
    <location>
        <position position="1"/>
    </location>
</feature>
<dbReference type="NCBIfam" id="NF001484">
    <property type="entry name" value="PRK00331.1"/>
    <property type="match status" value="1"/>
</dbReference>
<evidence type="ECO:0000256" key="8">
    <source>
        <dbReference type="ARBA" id="ARBA00022737"/>
    </source>
</evidence>
<dbReference type="InterPro" id="IPR035490">
    <property type="entry name" value="GlmS/FrlB_SIS"/>
</dbReference>
<dbReference type="InterPro" id="IPR035466">
    <property type="entry name" value="GlmS/AgaS_SIS"/>
</dbReference>
<evidence type="ECO:0000259" key="12">
    <source>
        <dbReference type="PROSITE" id="PS51464"/>
    </source>
</evidence>
<evidence type="ECO:0000256" key="2">
    <source>
        <dbReference type="ARBA" id="ARBA00004496"/>
    </source>
</evidence>
<comment type="catalytic activity">
    <reaction evidence="1 10">
        <text>D-fructose 6-phosphate + L-glutamine = D-glucosamine 6-phosphate + L-glutamate</text>
        <dbReference type="Rhea" id="RHEA:13237"/>
        <dbReference type="ChEBI" id="CHEBI:29985"/>
        <dbReference type="ChEBI" id="CHEBI:58359"/>
        <dbReference type="ChEBI" id="CHEBI:58725"/>
        <dbReference type="ChEBI" id="CHEBI:61527"/>
        <dbReference type="EC" id="2.6.1.16"/>
    </reaction>
</comment>
<dbReference type="InterPro" id="IPR046348">
    <property type="entry name" value="SIS_dom_sf"/>
</dbReference>
<dbReference type="AlphaFoldDB" id="A0AAP8MCV0"/>
<evidence type="ECO:0000259" key="11">
    <source>
        <dbReference type="PROSITE" id="PS51278"/>
    </source>
</evidence>
<feature type="domain" description="SIS" evidence="12">
    <location>
        <begin position="286"/>
        <end position="426"/>
    </location>
</feature>
<comment type="function">
    <text evidence="10">Catalyzes the first step in hexosamine metabolism, converting fructose-6P into glucosamine-6P using glutamine as a nitrogen source.</text>
</comment>
<keyword evidence="7 10" id="KW-0808">Transferase</keyword>
<comment type="caution">
    <text evidence="13">The sequence shown here is derived from an EMBL/GenBank/DDBJ whole genome shotgun (WGS) entry which is preliminary data.</text>
</comment>
<evidence type="ECO:0000256" key="1">
    <source>
        <dbReference type="ARBA" id="ARBA00001031"/>
    </source>
</evidence>
<feature type="domain" description="SIS" evidence="12">
    <location>
        <begin position="458"/>
        <end position="599"/>
    </location>
</feature>
<dbReference type="InterPro" id="IPR017932">
    <property type="entry name" value="GATase_2_dom"/>
</dbReference>
<evidence type="ECO:0000256" key="3">
    <source>
        <dbReference type="ARBA" id="ARBA00012916"/>
    </source>
</evidence>
<dbReference type="SUPFAM" id="SSF53697">
    <property type="entry name" value="SIS domain"/>
    <property type="match status" value="1"/>
</dbReference>
<dbReference type="PANTHER" id="PTHR10937:SF0">
    <property type="entry name" value="GLUTAMINE--FRUCTOSE-6-PHOSPHATE TRANSAMINASE (ISOMERIZING)"/>
    <property type="match status" value="1"/>
</dbReference>
<dbReference type="GO" id="GO:0006047">
    <property type="term" value="P:UDP-N-acetylglucosamine metabolic process"/>
    <property type="evidence" value="ECO:0007669"/>
    <property type="project" value="TreeGrafter"/>
</dbReference>
<dbReference type="PANTHER" id="PTHR10937">
    <property type="entry name" value="GLUCOSAMINE--FRUCTOSE-6-PHOSPHATE AMINOTRANSFERASE, ISOMERIZING"/>
    <property type="match status" value="1"/>
</dbReference>
<keyword evidence="5 10" id="KW-0963">Cytoplasm</keyword>
<dbReference type="GO" id="GO:0005829">
    <property type="term" value="C:cytosol"/>
    <property type="evidence" value="ECO:0007669"/>
    <property type="project" value="TreeGrafter"/>
</dbReference>
<evidence type="ECO:0000256" key="9">
    <source>
        <dbReference type="ARBA" id="ARBA00022962"/>
    </source>
</evidence>
<sequence>MCGIVAAAARREVSEILLEGLRRLEYRGYDSAGLAVLDDDARLLVHKRLGKVAELEKAQHAQPYYGPTGIAHTRWATHGEPSAANAHPHTSGDRIALVHNGIIENHSVLRQQLEAEGYVFTSATDTEVIVHLLHRAMNGCDDILKAMATVVDQLEGAYALAAIDRENPGQIVGARQGSPLVIGVGIGENFMASDQMALRQVTDRFIYLEEGDMVRITPASIAVFDAQGDAVERETTRIAEAEETVELGDYDHYMLKEIYEQPRALAATFSAAGGHEVADSAFGECAAEIFDRVKAVQIVACGTSFHAGMVARYWLEELAGIPCEVEVASEFRYRKRVQIPGTLLLTISQSGETADTLAALRDAGTDDFVGSLVIANVDNSSLVRESDLVFLTRAGAEIGVASTKAFTTQLVGLLMLTIALGRRNGLPQGREQELVNALHALPDYVQQTLALDTAIKALSEAFIPKHHALFLGRGIHYPVAMEGSLKLKEISYIHAEAYPAGELKHGPLALVDDDMPVVAVAPGDELLEKLKSNLEEVRSRGGELFVFADRQAGFTSEPRVRVLAMPHCPEVAKPIIYTVALQLLSYHVAVQKGTDVDKPRNLAKSVTVE</sequence>
<dbReference type="CDD" id="cd05008">
    <property type="entry name" value="SIS_GlmS_GlmD_1"/>
    <property type="match status" value="1"/>
</dbReference>
<feature type="domain" description="Glutamine amidotransferase type-2" evidence="11">
    <location>
        <begin position="2"/>
        <end position="219"/>
    </location>
</feature>
<protein>
    <recommendedName>
        <fullName evidence="4 10">Glutamine--fructose-6-phosphate aminotransferase [isomerizing]</fullName>
        <ecNumber evidence="3 10">2.6.1.16</ecNumber>
    </recommendedName>
    <alternativeName>
        <fullName evidence="10">D-fructose-6-phosphate amidotransferase</fullName>
    </alternativeName>
    <alternativeName>
        <fullName evidence="10">GFAT</fullName>
    </alternativeName>
    <alternativeName>
        <fullName evidence="10">Glucosamine-6-phosphate synthase</fullName>
    </alternativeName>
    <alternativeName>
        <fullName evidence="10">Hexosephosphate aminotransferase</fullName>
    </alternativeName>
    <alternativeName>
        <fullName evidence="10">L-glutamine--D-fructose-6-phosphate amidotransferase</fullName>
    </alternativeName>
</protein>
<accession>A0AAP8MCV0</accession>
<dbReference type="Gene3D" id="3.40.50.10490">
    <property type="entry name" value="Glucose-6-phosphate isomerase like protein, domain 1"/>
    <property type="match status" value="2"/>
</dbReference>
<feature type="active site" description="Nucleophile; for GATase activity" evidence="10">
    <location>
        <position position="2"/>
    </location>
</feature>
<dbReference type="EC" id="2.6.1.16" evidence="3 10"/>
<dbReference type="InterPro" id="IPR005855">
    <property type="entry name" value="GFAT"/>
</dbReference>
<dbReference type="FunFam" id="3.40.50.10490:FF:000001">
    <property type="entry name" value="Glutamine--fructose-6-phosphate aminotransferase [isomerizing]"/>
    <property type="match status" value="1"/>
</dbReference>
<comment type="subunit">
    <text evidence="10">Homodimer.</text>
</comment>
<dbReference type="GO" id="GO:0005975">
    <property type="term" value="P:carbohydrate metabolic process"/>
    <property type="evidence" value="ECO:0007669"/>
    <property type="project" value="UniProtKB-UniRule"/>
</dbReference>
<dbReference type="GO" id="GO:0006002">
    <property type="term" value="P:fructose 6-phosphate metabolic process"/>
    <property type="evidence" value="ECO:0007669"/>
    <property type="project" value="TreeGrafter"/>
</dbReference>
<evidence type="ECO:0000256" key="4">
    <source>
        <dbReference type="ARBA" id="ARBA00016090"/>
    </source>
</evidence>